<dbReference type="EMBL" id="LXWW01000103">
    <property type="protein sequence ID" value="OAO16033.1"/>
    <property type="molecule type" value="Genomic_DNA"/>
</dbReference>
<organism evidence="7 8">
    <name type="scientific">Blastocystis sp. subtype 1 (strain ATCC 50177 / NandII)</name>
    <dbReference type="NCBI Taxonomy" id="478820"/>
    <lineage>
        <taxon>Eukaryota</taxon>
        <taxon>Sar</taxon>
        <taxon>Stramenopiles</taxon>
        <taxon>Bigyra</taxon>
        <taxon>Opalozoa</taxon>
        <taxon>Opalinata</taxon>
        <taxon>Blastocystidae</taxon>
        <taxon>Blastocystis</taxon>
    </lineage>
</organism>
<dbReference type="Pfam" id="PF03227">
    <property type="entry name" value="GILT"/>
    <property type="match status" value="1"/>
</dbReference>
<keyword evidence="3" id="KW-0964">Secreted</keyword>
<evidence type="ECO:0000256" key="6">
    <source>
        <dbReference type="SAM" id="SignalP"/>
    </source>
</evidence>
<dbReference type="Proteomes" id="UP000078348">
    <property type="component" value="Unassembled WGS sequence"/>
</dbReference>
<sequence length="211" mass="23734">MRFSVLLILLCCCLGYSSASSPKERIPVDVYIESICDDCHRFVANELKYLAIHPELLSLVDVRLHIFGKGAVIERDPPYFSCQFGQEGCVGNEALLCIYHHSPSFVSAVRVMECMYEVGYYTEASIRMCFEKFNDSASDALQCFKGSEAAQLLLEAADATPRLRWVPAFSDGERIRIDTRNFIQFLCSRIGDDAPDVCFSNKHTVGMETDL</sequence>
<feature type="signal peptide" evidence="6">
    <location>
        <begin position="1"/>
        <end position="19"/>
    </location>
</feature>
<comment type="subcellular location">
    <subcellularLocation>
        <location evidence="1">Secreted</location>
    </subcellularLocation>
</comment>
<accession>A0A196SG91</accession>
<evidence type="ECO:0000256" key="2">
    <source>
        <dbReference type="ARBA" id="ARBA00005679"/>
    </source>
</evidence>
<reference evidence="7 8" key="1">
    <citation type="submission" date="2016-05" db="EMBL/GenBank/DDBJ databases">
        <title>Nuclear genome of Blastocystis sp. subtype 1 NandII.</title>
        <authorList>
            <person name="Gentekaki E."/>
            <person name="Curtis B."/>
            <person name="Stairs C."/>
            <person name="Eme L."/>
            <person name="Herman E."/>
            <person name="Klimes V."/>
            <person name="Arias M.C."/>
            <person name="Elias M."/>
            <person name="Hilliou F."/>
            <person name="Klute M."/>
            <person name="Malik S.-B."/>
            <person name="Pightling A."/>
            <person name="Rachubinski R."/>
            <person name="Salas D."/>
            <person name="Schlacht A."/>
            <person name="Suga H."/>
            <person name="Archibald J."/>
            <person name="Ball S.G."/>
            <person name="Clark G."/>
            <person name="Dacks J."/>
            <person name="Van Der Giezen M."/>
            <person name="Tsaousis A."/>
            <person name="Roger A."/>
        </authorList>
    </citation>
    <scope>NUCLEOTIDE SEQUENCE [LARGE SCALE GENOMIC DNA]</scope>
    <source>
        <strain evidence="8">ATCC 50177 / NandII</strain>
    </source>
</reference>
<dbReference type="OrthoDB" id="958254at2759"/>
<evidence type="ECO:0000256" key="4">
    <source>
        <dbReference type="ARBA" id="ARBA00022729"/>
    </source>
</evidence>
<feature type="chain" id="PRO_5008274603" description="Gamma-interferon-inducible lysosomal thiol reductase" evidence="6">
    <location>
        <begin position="20"/>
        <end position="211"/>
    </location>
</feature>
<comment type="similarity">
    <text evidence="2">Belongs to the GILT family.</text>
</comment>
<protein>
    <recommendedName>
        <fullName evidence="9">Gamma-interferon-inducible lysosomal thiol reductase</fullName>
    </recommendedName>
</protein>
<dbReference type="STRING" id="478820.A0A196SG91"/>
<evidence type="ECO:0000256" key="1">
    <source>
        <dbReference type="ARBA" id="ARBA00004613"/>
    </source>
</evidence>
<evidence type="ECO:0000256" key="3">
    <source>
        <dbReference type="ARBA" id="ARBA00022525"/>
    </source>
</evidence>
<keyword evidence="8" id="KW-1185">Reference proteome</keyword>
<proteinExistence type="inferred from homology"/>
<dbReference type="AlphaFoldDB" id="A0A196SG91"/>
<gene>
    <name evidence="7" type="ORF">AV274_2242</name>
</gene>
<evidence type="ECO:0008006" key="9">
    <source>
        <dbReference type="Google" id="ProtNLM"/>
    </source>
</evidence>
<evidence type="ECO:0000313" key="8">
    <source>
        <dbReference type="Proteomes" id="UP000078348"/>
    </source>
</evidence>
<dbReference type="GO" id="GO:0016671">
    <property type="term" value="F:oxidoreductase activity, acting on a sulfur group of donors, disulfide as acceptor"/>
    <property type="evidence" value="ECO:0007669"/>
    <property type="project" value="InterPro"/>
</dbReference>
<dbReference type="GO" id="GO:0005576">
    <property type="term" value="C:extracellular region"/>
    <property type="evidence" value="ECO:0007669"/>
    <property type="project" value="UniProtKB-SubCell"/>
</dbReference>
<keyword evidence="4 6" id="KW-0732">Signal</keyword>
<keyword evidence="5" id="KW-0325">Glycoprotein</keyword>
<dbReference type="InterPro" id="IPR004911">
    <property type="entry name" value="Interferon-induced_GILT"/>
</dbReference>
<evidence type="ECO:0000313" key="7">
    <source>
        <dbReference type="EMBL" id="OAO16033.1"/>
    </source>
</evidence>
<name>A0A196SG91_BLAHN</name>
<dbReference type="PANTHER" id="PTHR13234:SF8">
    <property type="entry name" value="GAMMA-INTERFERON-INDUCIBLE LYSOSOMAL THIOL REDUCTASE"/>
    <property type="match status" value="1"/>
</dbReference>
<dbReference type="PANTHER" id="PTHR13234">
    <property type="entry name" value="GAMMA-INTERFERON INDUCIBLE LYSOSOMAL THIOL REDUCTASE GILT"/>
    <property type="match status" value="1"/>
</dbReference>
<comment type="caution">
    <text evidence="7">The sequence shown here is derived from an EMBL/GenBank/DDBJ whole genome shotgun (WGS) entry which is preliminary data.</text>
</comment>
<evidence type="ECO:0000256" key="5">
    <source>
        <dbReference type="ARBA" id="ARBA00023180"/>
    </source>
</evidence>